<evidence type="ECO:0000256" key="1">
    <source>
        <dbReference type="ARBA" id="ARBA00004251"/>
    </source>
</evidence>
<dbReference type="PANTHER" id="PTHR48062">
    <property type="entry name" value="RECEPTOR-LIKE PROTEIN 14"/>
    <property type="match status" value="1"/>
</dbReference>
<keyword evidence="5 12" id="KW-0812">Transmembrane</keyword>
<dbReference type="Pfam" id="PF00560">
    <property type="entry name" value="LRR_1"/>
    <property type="match status" value="6"/>
</dbReference>
<keyword evidence="10" id="KW-0675">Receptor</keyword>
<keyword evidence="7" id="KW-0677">Repeat</keyword>
<evidence type="ECO:0000256" key="12">
    <source>
        <dbReference type="SAM" id="Phobius"/>
    </source>
</evidence>
<keyword evidence="8 12" id="KW-1133">Transmembrane helix</keyword>
<dbReference type="PROSITE" id="PS51450">
    <property type="entry name" value="LRR"/>
    <property type="match status" value="1"/>
</dbReference>
<name>A0A8S9LQU8_BRACR</name>
<evidence type="ECO:0000256" key="5">
    <source>
        <dbReference type="ARBA" id="ARBA00022692"/>
    </source>
</evidence>
<dbReference type="InterPro" id="IPR013210">
    <property type="entry name" value="LRR_N_plant-typ"/>
</dbReference>
<dbReference type="FunFam" id="3.80.10.10:FF:000213">
    <property type="entry name" value="Tyrosine-sulfated glycopeptide receptor 1"/>
    <property type="match status" value="2"/>
</dbReference>
<keyword evidence="3" id="KW-1003">Cell membrane</keyword>
<dbReference type="Proteomes" id="UP000712281">
    <property type="component" value="Unassembled WGS sequence"/>
</dbReference>
<keyword evidence="9 12" id="KW-0472">Membrane</keyword>
<dbReference type="GO" id="GO:0005886">
    <property type="term" value="C:plasma membrane"/>
    <property type="evidence" value="ECO:0007669"/>
    <property type="project" value="UniProtKB-SubCell"/>
</dbReference>
<dbReference type="FunFam" id="3.80.10.10:FF:000041">
    <property type="entry name" value="LRR receptor-like serine/threonine-protein kinase ERECTA"/>
    <property type="match status" value="2"/>
</dbReference>
<dbReference type="InterPro" id="IPR001611">
    <property type="entry name" value="Leu-rich_rpt"/>
</dbReference>
<organism evidence="14 15">
    <name type="scientific">Brassica cretica</name>
    <name type="common">Mustard</name>
    <dbReference type="NCBI Taxonomy" id="69181"/>
    <lineage>
        <taxon>Eukaryota</taxon>
        <taxon>Viridiplantae</taxon>
        <taxon>Streptophyta</taxon>
        <taxon>Embryophyta</taxon>
        <taxon>Tracheophyta</taxon>
        <taxon>Spermatophyta</taxon>
        <taxon>Magnoliopsida</taxon>
        <taxon>eudicotyledons</taxon>
        <taxon>Gunneridae</taxon>
        <taxon>Pentapetalae</taxon>
        <taxon>rosids</taxon>
        <taxon>malvids</taxon>
        <taxon>Brassicales</taxon>
        <taxon>Brassicaceae</taxon>
        <taxon>Brassiceae</taxon>
        <taxon>Brassica</taxon>
    </lineage>
</organism>
<dbReference type="Pfam" id="PF13855">
    <property type="entry name" value="LRR_8"/>
    <property type="match status" value="3"/>
</dbReference>
<evidence type="ECO:0000256" key="10">
    <source>
        <dbReference type="ARBA" id="ARBA00023170"/>
    </source>
</evidence>
<evidence type="ECO:0000256" key="4">
    <source>
        <dbReference type="ARBA" id="ARBA00022614"/>
    </source>
</evidence>
<evidence type="ECO:0000256" key="8">
    <source>
        <dbReference type="ARBA" id="ARBA00022989"/>
    </source>
</evidence>
<comment type="caution">
    <text evidence="14">The sequence shown here is derived from an EMBL/GenBank/DDBJ whole genome shotgun (WGS) entry which is preliminary data.</text>
</comment>
<dbReference type="SMART" id="SM00369">
    <property type="entry name" value="LRR_TYP"/>
    <property type="match status" value="17"/>
</dbReference>
<keyword evidence="6" id="KW-0732">Signal</keyword>
<keyword evidence="11" id="KW-0325">Glycoprotein</keyword>
<reference evidence="14" key="1">
    <citation type="submission" date="2019-12" db="EMBL/GenBank/DDBJ databases">
        <title>Genome sequencing and annotation of Brassica cretica.</title>
        <authorList>
            <person name="Studholme D.J."/>
            <person name="Sarris P.F."/>
        </authorList>
    </citation>
    <scope>NUCLEOTIDE SEQUENCE</scope>
    <source>
        <strain evidence="14">PFS-001/15</strain>
        <tissue evidence="14">Leaf</tissue>
    </source>
</reference>
<dbReference type="SUPFAM" id="SSF52058">
    <property type="entry name" value="L domain-like"/>
    <property type="match status" value="2"/>
</dbReference>
<dbReference type="Pfam" id="PF08263">
    <property type="entry name" value="LRRNT_2"/>
    <property type="match status" value="3"/>
</dbReference>
<comment type="similarity">
    <text evidence="2">Belongs to the RLP family.</text>
</comment>
<evidence type="ECO:0000256" key="9">
    <source>
        <dbReference type="ARBA" id="ARBA00023136"/>
    </source>
</evidence>
<evidence type="ECO:0000256" key="11">
    <source>
        <dbReference type="ARBA" id="ARBA00023180"/>
    </source>
</evidence>
<dbReference type="InterPro" id="IPR051502">
    <property type="entry name" value="RLP_Defense_Trigger"/>
</dbReference>
<evidence type="ECO:0000256" key="7">
    <source>
        <dbReference type="ARBA" id="ARBA00022737"/>
    </source>
</evidence>
<gene>
    <name evidence="14" type="ORF">F2Q68_00045560</name>
</gene>
<sequence length="1483" mass="166039">VIPSWMGEFTSLTVLLLSNNSLEGAQTKIEFATKHRYDAYMGANLQNFSGLDLSENELSGEIPVKLGGLLKLHVLNLSYNYLSGVIPRSFSGMKSVESLDLSFNKLQGKIPPQLADLSSLSVFNVSYNNLSGVIPQGRQFNTFDMQSYLGNPLLCGQPTNISCNGKEQDNNGVKYDESTIDMVSFYWSCTAAYVTLLFGILASLSFESSWRRAWFLCVVTSVFKYLQLHGYKSCIQKERKALFELKQYLISISVEWALDSVLPTWTNDSKSDCSRWDGIKCNHTGGRVIGIFISKTSFKERSPLNLYLLHPFEDVRILNFSGRSNQFSGLFDDVEELKDLTNLELLDLSENMFTGPMQGKNLWPLLFLELKNLTNLEVLGLAWNYLGEPIPIEVFCEMKNLLELDLSGNNFVGQLPPCLGSLNKLRFLDLSSNLLSGNLPSSFSSLQSLEYLSLADNNCTGLFSFSPLANLTKLKVFKLSCTSVLRLFLSSSMDPSCRCFHRLSKKSFFLKITTTQCFSYSSLLLEYIVFLCIEKERKALLELKKYILLRAEEGSDFILNTWTNDTKSNCCLWEGIECNQISLRIIKISTGKSSVVEDSVLDLSLLNPFEEVRSLDLSGDGAIGFSGLFDDLEKSHHLKELKALDISDNGFSDPVEVQGNLTGLRVLDLSSNQLSGEVPPALSNLESLEYLSLASLANNTKLKVVTLSSKSNSLQVDMVTSWKPKFQLSVISLRSCNLKEVPGFLLYQKELRQVDLSNKIISGMFPSWLLENNTKLEVLLLKNNSFSSFGLPKAAHKMLFLDVSVNEFNQLFPENIGWILPNLRHMNLSENNFQGNLPSSLGNMESMHFLDVSHNSFNGKLPRSFEMGCYSMQFLKLSHNKLSGEFSGNIGEGLKRLISLTTVLDMSKNYLTGVIPSWIEELWSLYMLSLSNNMLDGEIPISLFNMSFLGPLDLSANKLSGAIPPRLNSMLNLEDNNLTGTIPDTLLENVSVLDLRNNKFSGNIPEFINTQNISILLLKGNNLTGAIPLNICDFSRIKLLDLSNNRLNGSIPSCLSKTSFGRGKDSETSDYDFNIRFDSISVQTKINFSAKHRYDTYMGGNLRYMFGLDLSENELSGEIPEELGDLLELHALNLSRNSLSGALPESFSRLDNMESLDLSFNSLQVRIPSQLTEMRSLAVFNVSYNNLSGVIPQGRQFNTFDESSYIGNPHLCGKPTGRSCSNNVSEEPEDGVEDDEDVVFMESFRMSFVVGYVIIVLVILASVSCDSPWRRAWFSVVDAFNRMMKKRVALLDLKKFTIASNESHQLLTTWTNVTKSDCCQWEKVKCHRASGRVIRLSIGWVRYGESSLNISLLHPFEEVQILDLSSLGFSGLFDDVEGYKSLRRLRNLEILDLSGNAFNNSIFPFINAATSLTTLLLHWNNMDGLFPAKELKDLTNLELLDLSENRFNNSIPLGDLPALRNLKALDLHGNEFSTSVELQGKSA</sequence>
<evidence type="ECO:0000256" key="3">
    <source>
        <dbReference type="ARBA" id="ARBA00022475"/>
    </source>
</evidence>
<feature type="domain" description="Leucine-rich repeat-containing N-terminal plant-type" evidence="13">
    <location>
        <begin position="535"/>
        <end position="579"/>
    </location>
</feature>
<dbReference type="SUPFAM" id="SSF52047">
    <property type="entry name" value="RNI-like"/>
    <property type="match status" value="2"/>
</dbReference>
<dbReference type="Gene3D" id="3.80.10.10">
    <property type="entry name" value="Ribonuclease Inhibitor"/>
    <property type="match status" value="8"/>
</dbReference>
<proteinExistence type="inferred from homology"/>
<dbReference type="InterPro" id="IPR032675">
    <property type="entry name" value="LRR_dom_sf"/>
</dbReference>
<dbReference type="EMBL" id="QGKW02000276">
    <property type="protein sequence ID" value="KAF2608261.1"/>
    <property type="molecule type" value="Genomic_DNA"/>
</dbReference>
<comment type="subcellular location">
    <subcellularLocation>
        <location evidence="1">Cell membrane</location>
        <topology evidence="1">Single-pass type I membrane protein</topology>
    </subcellularLocation>
</comment>
<feature type="transmembrane region" description="Helical" evidence="12">
    <location>
        <begin position="1246"/>
        <end position="1265"/>
    </location>
</feature>
<evidence type="ECO:0000313" key="15">
    <source>
        <dbReference type="Proteomes" id="UP000712281"/>
    </source>
</evidence>
<evidence type="ECO:0000256" key="6">
    <source>
        <dbReference type="ARBA" id="ARBA00022729"/>
    </source>
</evidence>
<dbReference type="SMART" id="SM00365">
    <property type="entry name" value="LRR_SD22"/>
    <property type="match status" value="5"/>
</dbReference>
<accession>A0A8S9LQU8</accession>
<feature type="non-terminal residue" evidence="14">
    <location>
        <position position="1"/>
    </location>
</feature>
<evidence type="ECO:0000259" key="13">
    <source>
        <dbReference type="Pfam" id="PF08263"/>
    </source>
</evidence>
<dbReference type="InterPro" id="IPR003591">
    <property type="entry name" value="Leu-rich_rpt_typical-subtyp"/>
</dbReference>
<evidence type="ECO:0000256" key="2">
    <source>
        <dbReference type="ARBA" id="ARBA00009592"/>
    </source>
</evidence>
<keyword evidence="4" id="KW-0433">Leucine-rich repeat</keyword>
<dbReference type="PANTHER" id="PTHR48062:SF64">
    <property type="entry name" value="RECEPTOR-LIKE PROTEIN 13"/>
    <property type="match status" value="1"/>
</dbReference>
<evidence type="ECO:0000313" key="14">
    <source>
        <dbReference type="EMBL" id="KAF2608261.1"/>
    </source>
</evidence>
<protein>
    <recommendedName>
        <fullName evidence="13">Leucine-rich repeat-containing N-terminal plant-type domain-containing protein</fullName>
    </recommendedName>
</protein>
<feature type="domain" description="Leucine-rich repeat-containing N-terminal plant-type" evidence="13">
    <location>
        <begin position="237"/>
        <end position="282"/>
    </location>
</feature>
<feature type="domain" description="Leucine-rich repeat-containing N-terminal plant-type" evidence="13">
    <location>
        <begin position="1289"/>
        <end position="1326"/>
    </location>
</feature>